<sequence>MWPQILPFVVDTWTPASSLKRHRFLTHAHRDHLVGISTDATCLTILITLRIYPDIHRAAFVELEAGAPPLRVPDPDDDFTVTAFDANHCTSAVVFLFEGPAFGTILHTGDCRLTPDCLHALPLQRGIDYVYLDCTFARCPLYFPSKEDSIRQVINCIWRHPNAPVVYLACDMLGQEDVLIEVSRTFGSKIHVVRDKTPDCHANLSLVAPDILTFDPTSRFHVMPFSRLTERTAEILALARARGQPEPLIVWQSSR</sequence>
<dbReference type="SUPFAM" id="SSF56281">
    <property type="entry name" value="Metallo-hydrolase/oxidoreductase"/>
    <property type="match status" value="1"/>
</dbReference>
<gene>
    <name evidence="1" type="primary">ga30931</name>
    <name evidence="1" type="ORF">PR202_ga30931</name>
</gene>
<dbReference type="InterPro" id="IPR036866">
    <property type="entry name" value="RibonucZ/Hydroxyglut_hydro"/>
</dbReference>
<dbReference type="Gene3D" id="3.60.15.10">
    <property type="entry name" value="Ribonuclease Z/Hydroxyacylglutathione hydrolase-like"/>
    <property type="match status" value="1"/>
</dbReference>
<reference evidence="1" key="2">
    <citation type="submission" date="2021-12" db="EMBL/GenBank/DDBJ databases">
        <title>Resequencing data analysis of finger millet.</title>
        <authorList>
            <person name="Hatakeyama M."/>
            <person name="Aluri S."/>
            <person name="Balachadran M.T."/>
            <person name="Sivarajan S.R."/>
            <person name="Poveda L."/>
            <person name="Shimizu-Inatsugi R."/>
            <person name="Schlapbach R."/>
            <person name="Sreeman S.M."/>
            <person name="Shimizu K.K."/>
        </authorList>
    </citation>
    <scope>NUCLEOTIDE SEQUENCE</scope>
</reference>
<dbReference type="GO" id="GO:0035312">
    <property type="term" value="F:5'-3' DNA exonuclease activity"/>
    <property type="evidence" value="ECO:0007669"/>
    <property type="project" value="TreeGrafter"/>
</dbReference>
<dbReference type="AlphaFoldDB" id="A0AAV5DR30"/>
<evidence type="ECO:0000313" key="1">
    <source>
        <dbReference type="EMBL" id="GJN12636.1"/>
    </source>
</evidence>
<keyword evidence="2" id="KW-1185">Reference proteome</keyword>
<dbReference type="GO" id="GO:0006303">
    <property type="term" value="P:double-strand break repair via nonhomologous end joining"/>
    <property type="evidence" value="ECO:0007669"/>
    <property type="project" value="TreeGrafter"/>
</dbReference>
<dbReference type="Proteomes" id="UP001054889">
    <property type="component" value="Unassembled WGS sequence"/>
</dbReference>
<name>A0AAV5DR30_ELECO</name>
<reference evidence="1" key="1">
    <citation type="journal article" date="2018" name="DNA Res.">
        <title>Multiple hybrid de novo genome assembly of finger millet, an orphan allotetraploid crop.</title>
        <authorList>
            <person name="Hatakeyama M."/>
            <person name="Aluri S."/>
            <person name="Balachadran M.T."/>
            <person name="Sivarajan S.R."/>
            <person name="Patrignani A."/>
            <person name="Gruter S."/>
            <person name="Poveda L."/>
            <person name="Shimizu-Inatsugi R."/>
            <person name="Baeten J."/>
            <person name="Francoijs K.J."/>
            <person name="Nataraja K.N."/>
            <person name="Reddy Y.A.N."/>
            <person name="Phadnis S."/>
            <person name="Ravikumar R.L."/>
            <person name="Schlapbach R."/>
            <person name="Sreeman S.M."/>
            <person name="Shimizu K.K."/>
        </authorList>
    </citation>
    <scope>NUCLEOTIDE SEQUENCE</scope>
</reference>
<dbReference type="PANTHER" id="PTHR23240">
    <property type="entry name" value="DNA CROSS-LINK REPAIR PROTEIN PSO2/SNM1-RELATED"/>
    <property type="match status" value="1"/>
</dbReference>
<proteinExistence type="predicted"/>
<dbReference type="GO" id="GO:0003684">
    <property type="term" value="F:damaged DNA binding"/>
    <property type="evidence" value="ECO:0007669"/>
    <property type="project" value="TreeGrafter"/>
</dbReference>
<protein>
    <submittedName>
        <fullName evidence="1">Uncharacterized protein</fullName>
    </submittedName>
</protein>
<accession>A0AAV5DR30</accession>
<evidence type="ECO:0000313" key="2">
    <source>
        <dbReference type="Proteomes" id="UP001054889"/>
    </source>
</evidence>
<dbReference type="PANTHER" id="PTHR23240:SF29">
    <property type="entry name" value="OS08G0107600 PROTEIN"/>
    <property type="match status" value="1"/>
</dbReference>
<dbReference type="EMBL" id="BQKI01000023">
    <property type="protein sequence ID" value="GJN12636.1"/>
    <property type="molecule type" value="Genomic_DNA"/>
</dbReference>
<comment type="caution">
    <text evidence="1">The sequence shown here is derived from an EMBL/GenBank/DDBJ whole genome shotgun (WGS) entry which is preliminary data.</text>
</comment>
<dbReference type="GO" id="GO:0036297">
    <property type="term" value="P:interstrand cross-link repair"/>
    <property type="evidence" value="ECO:0007669"/>
    <property type="project" value="TreeGrafter"/>
</dbReference>
<organism evidence="1 2">
    <name type="scientific">Eleusine coracana subsp. coracana</name>
    <dbReference type="NCBI Taxonomy" id="191504"/>
    <lineage>
        <taxon>Eukaryota</taxon>
        <taxon>Viridiplantae</taxon>
        <taxon>Streptophyta</taxon>
        <taxon>Embryophyta</taxon>
        <taxon>Tracheophyta</taxon>
        <taxon>Spermatophyta</taxon>
        <taxon>Magnoliopsida</taxon>
        <taxon>Liliopsida</taxon>
        <taxon>Poales</taxon>
        <taxon>Poaceae</taxon>
        <taxon>PACMAD clade</taxon>
        <taxon>Chloridoideae</taxon>
        <taxon>Cynodonteae</taxon>
        <taxon>Eleusininae</taxon>
        <taxon>Eleusine</taxon>
    </lineage>
</organism>